<reference evidence="2" key="1">
    <citation type="submission" date="2022-08" db="EMBL/GenBank/DDBJ databases">
        <title>Novel sulfate-reducing endosymbionts in the free-living metamonad Anaeramoeba.</title>
        <authorList>
            <person name="Jerlstrom-Hultqvist J."/>
            <person name="Cepicka I."/>
            <person name="Gallot-Lavallee L."/>
            <person name="Salas-Leiva D."/>
            <person name="Curtis B.A."/>
            <person name="Zahonova K."/>
            <person name="Pipaliya S."/>
            <person name="Dacks J."/>
            <person name="Roger A.J."/>
        </authorList>
    </citation>
    <scope>NUCLEOTIDE SEQUENCE</scope>
    <source>
        <strain evidence="2">Schooner1</strain>
    </source>
</reference>
<proteinExistence type="predicted"/>
<dbReference type="Pfam" id="PF00651">
    <property type="entry name" value="BTB"/>
    <property type="match status" value="1"/>
</dbReference>
<dbReference type="Gene3D" id="2.130.10.30">
    <property type="entry name" value="Regulator of chromosome condensation 1/beta-lactamase-inhibitor protein II"/>
    <property type="match status" value="1"/>
</dbReference>
<accession>A0ABQ8YXR7</accession>
<organism evidence="2 3">
    <name type="scientific">Anaeramoeba flamelloides</name>
    <dbReference type="NCBI Taxonomy" id="1746091"/>
    <lineage>
        <taxon>Eukaryota</taxon>
        <taxon>Metamonada</taxon>
        <taxon>Anaeramoebidae</taxon>
        <taxon>Anaeramoeba</taxon>
    </lineage>
</organism>
<name>A0ABQ8YXR7_9EUKA</name>
<evidence type="ECO:0000313" key="2">
    <source>
        <dbReference type="EMBL" id="KAJ6249421.1"/>
    </source>
</evidence>
<comment type="caution">
    <text evidence="2">The sequence shown here is derived from an EMBL/GenBank/DDBJ whole genome shotgun (WGS) entry which is preliminary data.</text>
</comment>
<dbReference type="Proteomes" id="UP001150062">
    <property type="component" value="Unassembled WGS sequence"/>
</dbReference>
<feature type="domain" description="BTB" evidence="1">
    <location>
        <begin position="451"/>
        <end position="532"/>
    </location>
</feature>
<dbReference type="Gene3D" id="3.30.710.10">
    <property type="entry name" value="Potassium Channel Kv1.1, Chain A"/>
    <property type="match status" value="1"/>
</dbReference>
<evidence type="ECO:0000259" key="1">
    <source>
        <dbReference type="PROSITE" id="PS50097"/>
    </source>
</evidence>
<gene>
    <name evidence="2" type="ORF">M0813_16841</name>
</gene>
<dbReference type="CDD" id="cd18186">
    <property type="entry name" value="BTB_POZ_ZBTB_KLHL-like"/>
    <property type="match status" value="1"/>
</dbReference>
<dbReference type="SUPFAM" id="SSF54695">
    <property type="entry name" value="POZ domain"/>
    <property type="match status" value="1"/>
</dbReference>
<sequence length="571" mass="65095">MSNLKVFGNTKSGLGILNLKTDFVKIPQKIEFTSKLIKKVANSRSESVFLACDGSLYNSVTGKKIEGNYDPIEDISGSGFNKHFIAFSYTEKVYTWGNNTSYYLTGQPKNTTLSVPTVLKYFENISPKKITSGHTQQFLLSKQNDLYGFGYNRDCNLGKTGENYFKTPQLTLSNIENIFSDTYGEVTFVITTSNVLQAFGYNGYGQLGVDSSSSGVQNVDMKPLEGEEIKHIDGGYNFSMLLTESGKVYACGDKGYTSMQNKKIFQEISFFKDKNIEIDFLSCGYGYTIFLSRDLELFIIGESGNIGIAKNSIRSKNDITKLSFKLDQKPISMRCGYLASCFLIMFSSSINSDFELLYSHDLTKDGEINGIKLHKSITQLRLETDFEEAKKILETNYNNEYIEQFIKWLYNIPNYDKKIAEEICKNFGSFDLSTKSLMDDCKKYYTMEESKDFLVLIKDTDNEDDEDQDEEGEYIELPVHKLILLARSGLYREMFQTIQSQTNQVKDYSGKSIDSLEILFKYFYTEKIEITADIDPVLLIDELSDAVDYFQLSLHSGFNSEIERLKKEFNI</sequence>
<protein>
    <recommendedName>
        <fullName evidence="1">BTB domain-containing protein</fullName>
    </recommendedName>
</protein>
<dbReference type="PANTHER" id="PTHR45982:SF1">
    <property type="entry name" value="REGULATOR OF CHROMOSOME CONDENSATION"/>
    <property type="match status" value="1"/>
</dbReference>
<keyword evidence="3" id="KW-1185">Reference proteome</keyword>
<dbReference type="PROSITE" id="PS50097">
    <property type="entry name" value="BTB"/>
    <property type="match status" value="1"/>
</dbReference>
<dbReference type="PANTHER" id="PTHR45982">
    <property type="entry name" value="REGULATOR OF CHROMOSOME CONDENSATION"/>
    <property type="match status" value="1"/>
</dbReference>
<dbReference type="InterPro" id="IPR051553">
    <property type="entry name" value="Ran_GTPase-activating"/>
</dbReference>
<dbReference type="Pfam" id="PF13540">
    <property type="entry name" value="RCC1_2"/>
    <property type="match status" value="1"/>
</dbReference>
<dbReference type="InterPro" id="IPR000210">
    <property type="entry name" value="BTB/POZ_dom"/>
</dbReference>
<dbReference type="InterPro" id="IPR009091">
    <property type="entry name" value="RCC1/BLIP-II"/>
</dbReference>
<dbReference type="SUPFAM" id="SSF50985">
    <property type="entry name" value="RCC1/BLIP-II"/>
    <property type="match status" value="1"/>
</dbReference>
<dbReference type="EMBL" id="JAOAOG010000098">
    <property type="protein sequence ID" value="KAJ6249421.1"/>
    <property type="molecule type" value="Genomic_DNA"/>
</dbReference>
<evidence type="ECO:0000313" key="3">
    <source>
        <dbReference type="Proteomes" id="UP001150062"/>
    </source>
</evidence>
<dbReference type="InterPro" id="IPR011333">
    <property type="entry name" value="SKP1/BTB/POZ_sf"/>
</dbReference>